<keyword evidence="10" id="KW-1185">Reference proteome</keyword>
<reference evidence="9 10" key="1">
    <citation type="submission" date="2021-06" db="EMBL/GenBank/DDBJ databases">
        <authorList>
            <person name="Sun Q."/>
            <person name="Li D."/>
        </authorList>
    </citation>
    <scope>NUCLEOTIDE SEQUENCE [LARGE SCALE GENOMIC DNA]</scope>
    <source>
        <strain evidence="9 10">MSJ-2</strain>
    </source>
</reference>
<feature type="transmembrane region" description="Helical" evidence="7">
    <location>
        <begin position="353"/>
        <end position="378"/>
    </location>
</feature>
<feature type="transmembrane region" description="Helical" evidence="7">
    <location>
        <begin position="312"/>
        <end position="341"/>
    </location>
</feature>
<feature type="transmembrane region" description="Helical" evidence="7">
    <location>
        <begin position="168"/>
        <end position="190"/>
    </location>
</feature>
<evidence type="ECO:0000256" key="2">
    <source>
        <dbReference type="ARBA" id="ARBA00022475"/>
    </source>
</evidence>
<keyword evidence="4 7" id="KW-0812">Transmembrane</keyword>
<evidence type="ECO:0000256" key="5">
    <source>
        <dbReference type="ARBA" id="ARBA00022989"/>
    </source>
</evidence>
<feature type="transmembrane region" description="Helical" evidence="7">
    <location>
        <begin position="236"/>
        <end position="254"/>
    </location>
</feature>
<dbReference type="InterPro" id="IPR004681">
    <property type="entry name" value="TRAP_DctM"/>
</dbReference>
<comment type="subcellular location">
    <subcellularLocation>
        <location evidence="1">Cell inner membrane</location>
        <topology evidence="1">Multi-pass membrane protein</topology>
    </subcellularLocation>
</comment>
<feature type="domain" description="TRAP C4-dicarboxylate transport system permease DctM subunit" evidence="8">
    <location>
        <begin position="5"/>
        <end position="412"/>
    </location>
</feature>
<feature type="transmembrane region" description="Helical" evidence="7">
    <location>
        <begin position="94"/>
        <end position="121"/>
    </location>
</feature>
<evidence type="ECO:0000256" key="6">
    <source>
        <dbReference type="ARBA" id="ARBA00023136"/>
    </source>
</evidence>
<keyword evidence="3" id="KW-0997">Cell inner membrane</keyword>
<evidence type="ECO:0000256" key="7">
    <source>
        <dbReference type="SAM" id="Phobius"/>
    </source>
</evidence>
<proteinExistence type="predicted"/>
<sequence length="422" mass="44896">MLIMFLAFAIFLALGMPAAFSMGISGLIGIFTLDGVASVVIPQKIFMALNSFPLLAVPLFVLTGEIMNTGGITRRIVSFCNSMLRHWRGSLSHANIVTSMLMAGFSGSATADAVSVGAIMIPAMVEDGYSPEYSAGVTAASSCIGPIIPPSIIMVLYGGITGLSIGKLFMGGIVPGVLIGLSQMLITVYFGKKLGWPKYPRSTWAEKWTATKSAVWALFAPVIIIGSMLNGICTATEAATIAVMYCLFVSIVIYRDMSLKDIPKILLRAALNTAVPCLIISFASLFGFVITRENFASILVGFLFRISTDPNVVMLLVIVLLMIVGLFVDGTVALITFAPILFPLGETMGFSPIHFALIILMVIMIGTITPPVGLQLYVAASIAKVPVTKVVIWPFVIAMLAVVFLCAYVPAIVTFVPGLLMP</sequence>
<keyword evidence="6 7" id="KW-0472">Membrane</keyword>
<feature type="transmembrane region" description="Helical" evidence="7">
    <location>
        <begin position="210"/>
        <end position="229"/>
    </location>
</feature>
<dbReference type="EMBL" id="JAHLQN010000001">
    <property type="protein sequence ID" value="MBU5626907.1"/>
    <property type="molecule type" value="Genomic_DNA"/>
</dbReference>
<evidence type="ECO:0000313" key="10">
    <source>
        <dbReference type="Proteomes" id="UP000787672"/>
    </source>
</evidence>
<dbReference type="PANTHER" id="PTHR33362:SF3">
    <property type="entry name" value="SIALIC ACID TRAP TRANSPORTER PERMEASE PROTEIN SIAT"/>
    <property type="match status" value="1"/>
</dbReference>
<dbReference type="PIRSF" id="PIRSF006066">
    <property type="entry name" value="HI0050"/>
    <property type="match status" value="1"/>
</dbReference>
<dbReference type="PANTHER" id="PTHR33362">
    <property type="entry name" value="SIALIC ACID TRAP TRANSPORTER PERMEASE PROTEIN SIAT-RELATED"/>
    <property type="match status" value="1"/>
</dbReference>
<comment type="caution">
    <text evidence="9">The sequence shown here is derived from an EMBL/GenBank/DDBJ whole genome shotgun (WGS) entry which is preliminary data.</text>
</comment>
<evidence type="ECO:0000256" key="3">
    <source>
        <dbReference type="ARBA" id="ARBA00022519"/>
    </source>
</evidence>
<feature type="transmembrane region" description="Helical" evidence="7">
    <location>
        <begin position="390"/>
        <end position="416"/>
    </location>
</feature>
<dbReference type="Pfam" id="PF06808">
    <property type="entry name" value="DctM"/>
    <property type="match status" value="1"/>
</dbReference>
<evidence type="ECO:0000313" key="9">
    <source>
        <dbReference type="EMBL" id="MBU5626907.1"/>
    </source>
</evidence>
<evidence type="ECO:0000256" key="1">
    <source>
        <dbReference type="ARBA" id="ARBA00004429"/>
    </source>
</evidence>
<dbReference type="Proteomes" id="UP000787672">
    <property type="component" value="Unassembled WGS sequence"/>
</dbReference>
<evidence type="ECO:0000256" key="4">
    <source>
        <dbReference type="ARBA" id="ARBA00022692"/>
    </source>
</evidence>
<keyword evidence="5 7" id="KW-1133">Transmembrane helix</keyword>
<feature type="transmembrane region" description="Helical" evidence="7">
    <location>
        <begin position="45"/>
        <end position="66"/>
    </location>
</feature>
<evidence type="ECO:0000259" key="8">
    <source>
        <dbReference type="Pfam" id="PF06808"/>
    </source>
</evidence>
<keyword evidence="2" id="KW-1003">Cell membrane</keyword>
<organism evidence="9 10">
    <name type="scientific">Dysosmobacter acutus</name>
    <dbReference type="NCBI Taxonomy" id="2841504"/>
    <lineage>
        <taxon>Bacteria</taxon>
        <taxon>Bacillati</taxon>
        <taxon>Bacillota</taxon>
        <taxon>Clostridia</taxon>
        <taxon>Eubacteriales</taxon>
        <taxon>Oscillospiraceae</taxon>
        <taxon>Dysosmobacter</taxon>
    </lineage>
</organism>
<feature type="transmembrane region" description="Helical" evidence="7">
    <location>
        <begin position="133"/>
        <end position="156"/>
    </location>
</feature>
<accession>A0ABS6F9Q5</accession>
<protein>
    <submittedName>
        <fullName evidence="9">TRAP transporter large permease</fullName>
    </submittedName>
</protein>
<feature type="transmembrane region" description="Helical" evidence="7">
    <location>
        <begin position="266"/>
        <end position="291"/>
    </location>
</feature>
<gene>
    <name evidence="9" type="ORF">KQI82_08265</name>
</gene>
<dbReference type="RefSeq" id="WP_216632331.1">
    <property type="nucleotide sequence ID" value="NZ_JAHLQN010000001.1"/>
</dbReference>
<dbReference type="NCBIfam" id="TIGR00786">
    <property type="entry name" value="dctM"/>
    <property type="match status" value="1"/>
</dbReference>
<dbReference type="InterPro" id="IPR010656">
    <property type="entry name" value="DctM"/>
</dbReference>
<name>A0ABS6F9Q5_9FIRM</name>